<feature type="region of interest" description="Disordered" evidence="1">
    <location>
        <begin position="1"/>
        <end position="31"/>
    </location>
</feature>
<organism evidence="2 3">
    <name type="scientific">Streptomyces polyrhachis</name>
    <dbReference type="NCBI Taxonomy" id="1282885"/>
    <lineage>
        <taxon>Bacteria</taxon>
        <taxon>Bacillati</taxon>
        <taxon>Actinomycetota</taxon>
        <taxon>Actinomycetes</taxon>
        <taxon>Kitasatosporales</taxon>
        <taxon>Streptomycetaceae</taxon>
        <taxon>Streptomyces</taxon>
    </lineage>
</organism>
<comment type="caution">
    <text evidence="2">The sequence shown here is derived from an EMBL/GenBank/DDBJ whole genome shotgun (WGS) entry which is preliminary data.</text>
</comment>
<gene>
    <name evidence="2" type="ORF">ACFQLX_00010</name>
</gene>
<keyword evidence="3" id="KW-1185">Reference proteome</keyword>
<sequence length="706" mass="80100">MVRRKRNKEPKVPGRPDTDSAPAREVAQPSTGLRLPKDAIKRINIGQSFAEYDAALSDPGIYVHTPALEAALDPDSGKVFFVGRRGTGKTAVRKYCGLNGGATRVIVPEIFSPSSTLQEIELLTNVKQKPFRSLVSAFRRALQIEIVSMWHQDRPGRDKLPNEIQSELESYADMDFDMRCLRLISRISGALADGDDERWLAENKVARKVADDMKQMSSEGIATHTVLIDSIDDYWEGSDEGLVYLTAFMHACQEISTQIPWARAIIFLRENIFERVRALDTESSRLETAVVGMEWNERQLLEVIEKRLNRNLTAKFGLRGATWQAFFEHPDEAWNNVLTYCQRRPRDILIYTSNAVEAAQGAGHEKILLEDVQQARRRFSDNRFRDLGDEYSENFPQIATVLSRFYGLGNSFTFGAVEDLIRKLMKDAEVVQLCGSWISVNASPEKFIRLLYDIGFVGIRAAGKSPKFRALGPLDTSPPPVSDITDIVIHRCYWDALDLQDTLVRSIPEDIEFGKIGKIEDLPGGLERTEYVTHVEMLMEDLKQIEVGTAGAQDFEEVVGDVIRLCFFRALGNVEAKSRDSDGRVIRDWIASNRASNGFWEAMRTRYGATQVIWECKNYAELHADDFHQLSYYLNDFGGGFIVVVFRGEVKSSYYGHIKRIAMHNKGFVLPLTEKDLMVFLRQARNGKIKEDHIQDKYDSVIRKLS</sequence>
<dbReference type="InterPro" id="IPR059206">
    <property type="entry name" value="Sll1717-like"/>
</dbReference>
<proteinExistence type="predicted"/>
<protein>
    <submittedName>
        <fullName evidence="2">P-loop ATPase, Sll1717 family</fullName>
    </submittedName>
</protein>
<reference evidence="3" key="1">
    <citation type="journal article" date="2019" name="Int. J. Syst. Evol. Microbiol.">
        <title>The Global Catalogue of Microorganisms (GCM) 10K type strain sequencing project: providing services to taxonomists for standard genome sequencing and annotation.</title>
        <authorList>
            <consortium name="The Broad Institute Genomics Platform"/>
            <consortium name="The Broad Institute Genome Sequencing Center for Infectious Disease"/>
            <person name="Wu L."/>
            <person name="Ma J."/>
        </authorList>
    </citation>
    <scope>NUCLEOTIDE SEQUENCE [LARGE SCALE GENOMIC DNA]</scope>
    <source>
        <strain evidence="3">CGMCC 1.13681</strain>
    </source>
</reference>
<evidence type="ECO:0000256" key="1">
    <source>
        <dbReference type="SAM" id="MobiDB-lite"/>
    </source>
</evidence>
<accession>A0ABW2GAW5</accession>
<evidence type="ECO:0000313" key="3">
    <source>
        <dbReference type="Proteomes" id="UP001596413"/>
    </source>
</evidence>
<dbReference type="RefSeq" id="WP_386410080.1">
    <property type="nucleotide sequence ID" value="NZ_JBHSZO010000001.1"/>
</dbReference>
<evidence type="ECO:0000313" key="2">
    <source>
        <dbReference type="EMBL" id="MFC7216561.1"/>
    </source>
</evidence>
<dbReference type="NCBIfam" id="NF047389">
    <property type="entry name" value="ATPase_Sll1717"/>
    <property type="match status" value="1"/>
</dbReference>
<dbReference type="Proteomes" id="UP001596413">
    <property type="component" value="Unassembled WGS sequence"/>
</dbReference>
<name>A0ABW2GAW5_9ACTN</name>
<feature type="compositionally biased region" description="Basic and acidic residues" evidence="1">
    <location>
        <begin position="9"/>
        <end position="18"/>
    </location>
</feature>
<dbReference type="EMBL" id="JBHSZO010000001">
    <property type="protein sequence ID" value="MFC7216561.1"/>
    <property type="molecule type" value="Genomic_DNA"/>
</dbReference>